<evidence type="ECO:0000313" key="8">
    <source>
        <dbReference type="EMBL" id="KIE11994.1"/>
    </source>
</evidence>
<dbReference type="InterPro" id="IPR007829">
    <property type="entry name" value="TM2"/>
</dbReference>
<dbReference type="InterPro" id="IPR050932">
    <property type="entry name" value="TM2D1-3-like"/>
</dbReference>
<comment type="caution">
    <text evidence="8">The sequence shown here is derived from an EMBL/GenBank/DDBJ whole genome shotgun (WGS) entry which is preliminary data.</text>
</comment>
<reference evidence="8" key="1">
    <citation type="journal article" date="2015" name="Genome Announc.">
        <title>Draft Genome Sequence of Tolypothrix boutellei Strain VB521301.</title>
        <authorList>
            <person name="Chandrababunaidu M.M."/>
            <person name="Singh D."/>
            <person name="Sen D."/>
            <person name="Bhan S."/>
            <person name="Das S."/>
            <person name="Gupta A."/>
            <person name="Adhikary S.P."/>
            <person name="Tripathy S."/>
        </authorList>
    </citation>
    <scope>NUCLEOTIDE SEQUENCE</scope>
    <source>
        <strain evidence="8">VB521301</strain>
    </source>
</reference>
<feature type="domain" description="TM2" evidence="6">
    <location>
        <begin position="17"/>
        <end position="64"/>
    </location>
</feature>
<dbReference type="EMBL" id="JHEG02000037">
    <property type="protein sequence ID" value="KIE11994.1"/>
    <property type="molecule type" value="Genomic_DNA"/>
</dbReference>
<protein>
    <submittedName>
        <fullName evidence="8">Membrane protein</fullName>
    </submittedName>
    <submittedName>
        <fullName evidence="7">TM2 domain-containing protein</fullName>
    </submittedName>
</protein>
<dbReference type="Proteomes" id="UP000029738">
    <property type="component" value="Unassembled WGS sequence"/>
</dbReference>
<dbReference type="GO" id="GO:0016020">
    <property type="term" value="C:membrane"/>
    <property type="evidence" value="ECO:0007669"/>
    <property type="project" value="UniProtKB-SubCell"/>
</dbReference>
<evidence type="ECO:0000256" key="4">
    <source>
        <dbReference type="ARBA" id="ARBA00023136"/>
    </source>
</evidence>
<sequence>MNAETNNTNKEHQDRLLVSYILNVIGFFGLLSGLHRLYNGKVGTGMLWMCTFGLLGVGQVVDLFLIPNMVNEHEMKLRLKAGVSPFGVPLNQPPATTQVYKSPQEKLMIQLLKVAEKRNGRLTVTQGVMETGAGFTEVEATLKEMLKSGYVAVDNDPITGAVTYHFHELG</sequence>
<feature type="transmembrane region" description="Helical" evidence="5">
    <location>
        <begin position="46"/>
        <end position="70"/>
    </location>
</feature>
<keyword evidence="3 5" id="KW-1133">Transmembrane helix</keyword>
<accession>A0A0C1R366</accession>
<comment type="subcellular location">
    <subcellularLocation>
        <location evidence="1">Membrane</location>
        <topology evidence="1">Multi-pass membrane protein</topology>
    </subcellularLocation>
</comment>
<gene>
    <name evidence="8" type="ORF">DA73_0210195</name>
    <name evidence="7" type="ORF">DA73_0400038655</name>
</gene>
<dbReference type="RefSeq" id="WP_038081599.1">
    <property type="nucleotide sequence ID" value="NZ_JHEG04000001.1"/>
</dbReference>
<evidence type="ECO:0000256" key="5">
    <source>
        <dbReference type="SAM" id="Phobius"/>
    </source>
</evidence>
<dbReference type="Pfam" id="PF05154">
    <property type="entry name" value="TM2"/>
    <property type="match status" value="1"/>
</dbReference>
<evidence type="ECO:0000313" key="7">
    <source>
        <dbReference type="EMBL" id="KAF3891362.1"/>
    </source>
</evidence>
<dbReference type="OrthoDB" id="2004788at2"/>
<evidence type="ECO:0000256" key="2">
    <source>
        <dbReference type="ARBA" id="ARBA00022692"/>
    </source>
</evidence>
<keyword evidence="2 5" id="KW-0812">Transmembrane</keyword>
<organism evidence="8">
    <name type="scientific">Tolypothrix bouteillei VB521301</name>
    <dbReference type="NCBI Taxonomy" id="1479485"/>
    <lineage>
        <taxon>Bacteria</taxon>
        <taxon>Bacillati</taxon>
        <taxon>Cyanobacteriota</taxon>
        <taxon>Cyanophyceae</taxon>
        <taxon>Nostocales</taxon>
        <taxon>Tolypothrichaceae</taxon>
        <taxon>Tolypothrix</taxon>
    </lineage>
</organism>
<evidence type="ECO:0000256" key="3">
    <source>
        <dbReference type="ARBA" id="ARBA00022989"/>
    </source>
</evidence>
<reference evidence="7" key="2">
    <citation type="submission" date="2019-11" db="EMBL/GenBank/DDBJ databases">
        <title>Improved Assembly of Tolypothrix boutellei genome.</title>
        <authorList>
            <person name="Sarangi A.N."/>
            <person name="Mukherjee M."/>
            <person name="Ghosh S."/>
            <person name="Singh D."/>
            <person name="Das A."/>
            <person name="Kant S."/>
            <person name="Prusty A."/>
            <person name="Tripathy S."/>
        </authorList>
    </citation>
    <scope>NUCLEOTIDE SEQUENCE</scope>
    <source>
        <strain evidence="7">VB521301</strain>
    </source>
</reference>
<feature type="transmembrane region" description="Helical" evidence="5">
    <location>
        <begin position="16"/>
        <end position="34"/>
    </location>
</feature>
<evidence type="ECO:0000259" key="6">
    <source>
        <dbReference type="Pfam" id="PF05154"/>
    </source>
</evidence>
<name>A0A0C1R366_9CYAN</name>
<proteinExistence type="predicted"/>
<dbReference type="PANTHER" id="PTHR21016">
    <property type="entry name" value="BETA-AMYLOID BINDING PROTEIN-RELATED"/>
    <property type="match status" value="1"/>
</dbReference>
<dbReference type="PANTHER" id="PTHR21016:SF25">
    <property type="entry name" value="TM2 DOMAIN-CONTAINING PROTEIN DDB_G0277895-RELATED"/>
    <property type="match status" value="1"/>
</dbReference>
<keyword evidence="4 5" id="KW-0472">Membrane</keyword>
<keyword evidence="9" id="KW-1185">Reference proteome</keyword>
<evidence type="ECO:0000256" key="1">
    <source>
        <dbReference type="ARBA" id="ARBA00004141"/>
    </source>
</evidence>
<evidence type="ECO:0000313" key="9">
    <source>
        <dbReference type="Proteomes" id="UP000029738"/>
    </source>
</evidence>
<dbReference type="AlphaFoldDB" id="A0A0C1R366"/>
<dbReference type="STRING" id="1479485.DA73_0210195"/>
<dbReference type="EMBL" id="JHEG04000001">
    <property type="protein sequence ID" value="KAF3891362.1"/>
    <property type="molecule type" value="Genomic_DNA"/>
</dbReference>